<dbReference type="EMBL" id="LHZY01000042">
    <property type="protein sequence ID" value="KXV70983.1"/>
    <property type="molecule type" value="Genomic_DNA"/>
</dbReference>
<evidence type="ECO:0000313" key="2">
    <source>
        <dbReference type="Proteomes" id="UP000075312"/>
    </source>
</evidence>
<protein>
    <submittedName>
        <fullName evidence="1">Uncharacterized protein</fullName>
    </submittedName>
</protein>
<evidence type="ECO:0000313" key="1">
    <source>
        <dbReference type="EMBL" id="KXV70983.1"/>
    </source>
</evidence>
<dbReference type="Proteomes" id="UP000075312">
    <property type="component" value="Unassembled WGS sequence"/>
</dbReference>
<proteinExistence type="predicted"/>
<sequence>MEGCWMTTANKRDEAIVLGALPGILPDFASAFRRTRMLAAQSANLIYEDANAAMNRLERAGKIRYNRSAKVWEKCE</sequence>
<comment type="caution">
    <text evidence="1">The sequence shown here is derived from an EMBL/GenBank/DDBJ whole genome shotgun (WGS) entry which is preliminary data.</text>
</comment>
<name>A0A149UT31_9PROT</name>
<accession>A0A149UT31</accession>
<dbReference type="PATRIC" id="fig|178900.6.peg.3028"/>
<organism evidence="1 2">
    <name type="scientific">Acetobacter cerevisiae</name>
    <dbReference type="NCBI Taxonomy" id="178900"/>
    <lineage>
        <taxon>Bacteria</taxon>
        <taxon>Pseudomonadati</taxon>
        <taxon>Pseudomonadota</taxon>
        <taxon>Alphaproteobacteria</taxon>
        <taxon>Acetobacterales</taxon>
        <taxon>Acetobacteraceae</taxon>
        <taxon>Acetobacter</taxon>
    </lineage>
</organism>
<gene>
    <name evidence="1" type="ORF">AD952_11090</name>
</gene>
<reference evidence="1 2" key="1">
    <citation type="submission" date="2015-06" db="EMBL/GenBank/DDBJ databases">
        <title>Improved classification and identification of acetic acid bacteria using matrix-assisted laser desorption/ionization time-of-flight mass spectrometry; Gluconobacter nephelii and Gluconobacter uchimurae are later heterotypic synonyms of Gluconobacter japonicus and Gluconobacter oxydans, respectively.</title>
        <authorList>
            <person name="Li L."/>
            <person name="Cleenwerck I."/>
            <person name="De Vuyst L."/>
            <person name="Vandamme P."/>
        </authorList>
    </citation>
    <scope>NUCLEOTIDE SEQUENCE [LARGE SCALE GENOMIC DNA]</scope>
    <source>
        <strain evidence="1 2">LMG 1608</strain>
    </source>
</reference>
<dbReference type="AlphaFoldDB" id="A0A149UT31"/>